<dbReference type="EMBL" id="BMAT01009565">
    <property type="protein sequence ID" value="GFS08918.1"/>
    <property type="molecule type" value="Genomic_DNA"/>
</dbReference>
<dbReference type="Proteomes" id="UP000762676">
    <property type="component" value="Unassembled WGS sequence"/>
</dbReference>
<keyword evidence="2" id="KW-1185">Reference proteome</keyword>
<reference evidence="1 2" key="1">
    <citation type="journal article" date="2021" name="Elife">
        <title>Chloroplast acquisition without the gene transfer in kleptoplastic sea slugs, Plakobranchus ocellatus.</title>
        <authorList>
            <person name="Maeda T."/>
            <person name="Takahashi S."/>
            <person name="Yoshida T."/>
            <person name="Shimamura S."/>
            <person name="Takaki Y."/>
            <person name="Nagai Y."/>
            <person name="Toyoda A."/>
            <person name="Suzuki Y."/>
            <person name="Arimoto A."/>
            <person name="Ishii H."/>
            <person name="Satoh N."/>
            <person name="Nishiyama T."/>
            <person name="Hasebe M."/>
            <person name="Maruyama T."/>
            <person name="Minagawa J."/>
            <person name="Obokata J."/>
            <person name="Shigenobu S."/>
        </authorList>
    </citation>
    <scope>NUCLEOTIDE SEQUENCE [LARGE SCALE GENOMIC DNA]</scope>
</reference>
<comment type="caution">
    <text evidence="1">The sequence shown here is derived from an EMBL/GenBank/DDBJ whole genome shotgun (WGS) entry which is preliminary data.</text>
</comment>
<protein>
    <submittedName>
        <fullName evidence="1">Uncharacterized protein</fullName>
    </submittedName>
</protein>
<name>A0AAV4II96_9GAST</name>
<gene>
    <name evidence="1" type="ORF">ElyMa_004769800</name>
</gene>
<evidence type="ECO:0000313" key="2">
    <source>
        <dbReference type="Proteomes" id="UP000762676"/>
    </source>
</evidence>
<organism evidence="1 2">
    <name type="scientific">Elysia marginata</name>
    <dbReference type="NCBI Taxonomy" id="1093978"/>
    <lineage>
        <taxon>Eukaryota</taxon>
        <taxon>Metazoa</taxon>
        <taxon>Spiralia</taxon>
        <taxon>Lophotrochozoa</taxon>
        <taxon>Mollusca</taxon>
        <taxon>Gastropoda</taxon>
        <taxon>Heterobranchia</taxon>
        <taxon>Euthyneura</taxon>
        <taxon>Panpulmonata</taxon>
        <taxon>Sacoglossa</taxon>
        <taxon>Placobranchoidea</taxon>
        <taxon>Plakobranchidae</taxon>
        <taxon>Elysia</taxon>
    </lineage>
</organism>
<dbReference type="AlphaFoldDB" id="A0AAV4II96"/>
<proteinExistence type="predicted"/>
<sequence length="106" mass="12061">MVLELEARYFRLLDAWAYEAKMAGSSSGKVPNLGLDSQDFDINPDQITGLDTSLQQLLDLQSSDEEDNDNVIEVSIILQITDEMNDYVEEKMKASAPDENKYMYIF</sequence>
<evidence type="ECO:0000313" key="1">
    <source>
        <dbReference type="EMBL" id="GFS08918.1"/>
    </source>
</evidence>
<accession>A0AAV4II96</accession>